<name>A0A1Q9CIY0_SYMMI</name>
<organism evidence="2 3">
    <name type="scientific">Symbiodinium microadriaticum</name>
    <name type="common">Dinoflagellate</name>
    <name type="synonym">Zooxanthella microadriatica</name>
    <dbReference type="NCBI Taxonomy" id="2951"/>
    <lineage>
        <taxon>Eukaryota</taxon>
        <taxon>Sar</taxon>
        <taxon>Alveolata</taxon>
        <taxon>Dinophyceae</taxon>
        <taxon>Suessiales</taxon>
        <taxon>Symbiodiniaceae</taxon>
        <taxon>Symbiodinium</taxon>
    </lineage>
</organism>
<dbReference type="OrthoDB" id="430348at2759"/>
<proteinExistence type="predicted"/>
<reference evidence="2 3" key="1">
    <citation type="submission" date="2016-02" db="EMBL/GenBank/DDBJ databases">
        <title>Genome analysis of coral dinoflagellate symbionts highlights evolutionary adaptations to a symbiotic lifestyle.</title>
        <authorList>
            <person name="Aranda M."/>
            <person name="Li Y."/>
            <person name="Liew Y.J."/>
            <person name="Baumgarten S."/>
            <person name="Simakov O."/>
            <person name="Wilson M."/>
            <person name="Piel J."/>
            <person name="Ashoor H."/>
            <person name="Bougouffa S."/>
            <person name="Bajic V.B."/>
            <person name="Ryu T."/>
            <person name="Ravasi T."/>
            <person name="Bayer T."/>
            <person name="Micklem G."/>
            <person name="Kim H."/>
            <person name="Bhak J."/>
            <person name="Lajeunesse T.C."/>
            <person name="Voolstra C.R."/>
        </authorList>
    </citation>
    <scope>NUCLEOTIDE SEQUENCE [LARGE SCALE GENOMIC DNA]</scope>
    <source>
        <strain evidence="2 3">CCMP2467</strain>
    </source>
</reference>
<dbReference type="AlphaFoldDB" id="A0A1Q9CIY0"/>
<feature type="region of interest" description="Disordered" evidence="1">
    <location>
        <begin position="405"/>
        <end position="448"/>
    </location>
</feature>
<comment type="caution">
    <text evidence="2">The sequence shown here is derived from an EMBL/GenBank/DDBJ whole genome shotgun (WGS) entry which is preliminary data.</text>
</comment>
<evidence type="ECO:0000256" key="1">
    <source>
        <dbReference type="SAM" id="MobiDB-lite"/>
    </source>
</evidence>
<keyword evidence="3" id="KW-1185">Reference proteome</keyword>
<gene>
    <name evidence="2" type="ORF">AK812_SmicGene36492</name>
</gene>
<evidence type="ECO:0000313" key="3">
    <source>
        <dbReference type="Proteomes" id="UP000186817"/>
    </source>
</evidence>
<feature type="compositionally biased region" description="Basic residues" evidence="1">
    <location>
        <begin position="408"/>
        <end position="424"/>
    </location>
</feature>
<protein>
    <submittedName>
        <fullName evidence="2">Uncharacterized protein</fullName>
    </submittedName>
</protein>
<evidence type="ECO:0000313" key="2">
    <source>
        <dbReference type="EMBL" id="OLP82827.1"/>
    </source>
</evidence>
<accession>A0A1Q9CIY0</accession>
<dbReference type="Proteomes" id="UP000186817">
    <property type="component" value="Unassembled WGS sequence"/>
</dbReference>
<dbReference type="EMBL" id="LSRX01001163">
    <property type="protein sequence ID" value="OLP82827.1"/>
    <property type="molecule type" value="Genomic_DNA"/>
</dbReference>
<sequence length="693" mass="78016">MRVKDSIPLEQGLQLLLVAVPLEAIETADDGIFEELGWRPIVNVWSSPEEDLTTDLRAHLTDTVGLDLRHDALSEREVLFASILGLMRAQTLSSTVLCPVIHRFPEQLCGSWSATPEGQRAKVFLDAGGDAMDENKMWQLMLYTWLGAGGVSGLPWKHILATDGLTHYEPSSDQAMAVVKFAMLYTQCRGNHVLKFFGSDGRDKGLRFSQDKFLMLKAWHASVPALTAALNFNTASFVSKMRDIDGFGELAVKEVLSYLGVSGHERFRTMAFQFIPFGPGAKNGASLFFGCTRKLLQLATNLQPHIQEYLAKCFPTVEPGVTVVDIEIFLCYGYTYCKMVQQLRSGSGTYKVPAGWSPRDHKSITPRFDGELTTREAVPHRHLQTPWHLASFWGFQSLAKHFGQISAKRAKKRPAKDRPRKKGRTAMNGTGAASSAAAPRNSDPRLRRDDKDVNTYYQAWDQVNVDRALVAEDGMDPNVVPENIRPLADFGDLDRQLDMSTKISRFSWDQSDRFVSIYVPFDGRGRQCPHKSRTGVSEATAPLAKMPGIDYSKFDKIEDSDDEPPKHCRPLTDVPKLELPDGDWLTFYQTKMTAPQRMQTLVHLWNSANQEERVEFLRHLIDLINNPTISNRIKGGQEVLKDLDANFYRGVTFPEEWVVAFQTFAIDDKKMAFEKLFKSLDQQERGLVLGTLM</sequence>